<dbReference type="InterPro" id="IPR011010">
    <property type="entry name" value="DNA_brk_join_enz"/>
</dbReference>
<protein>
    <submittedName>
        <fullName evidence="4">Unnamed protein product</fullName>
    </submittedName>
</protein>
<dbReference type="GO" id="GO:0003677">
    <property type="term" value="F:DNA binding"/>
    <property type="evidence" value="ECO:0007669"/>
    <property type="project" value="UniProtKB-KW"/>
</dbReference>
<keyword evidence="2" id="KW-0233">DNA recombination</keyword>
<proteinExistence type="predicted"/>
<keyword evidence="5" id="KW-1185">Reference proteome</keyword>
<dbReference type="Gene3D" id="1.10.150.130">
    <property type="match status" value="1"/>
</dbReference>
<keyword evidence="1" id="KW-0238">DNA-binding</keyword>
<gene>
    <name evidence="4" type="ORF">Pfra01_000921300</name>
</gene>
<evidence type="ECO:0000313" key="5">
    <source>
        <dbReference type="Proteomes" id="UP001165121"/>
    </source>
</evidence>
<dbReference type="PANTHER" id="PTHR34605:SF3">
    <property type="entry name" value="P CELL-TYPE AGGLUTINATION PROTEIN MAP4-LIKE-RELATED"/>
    <property type="match status" value="1"/>
</dbReference>
<reference evidence="4" key="1">
    <citation type="submission" date="2023-04" db="EMBL/GenBank/DDBJ databases">
        <title>Phytophthora fragariaefolia NBRC 109709.</title>
        <authorList>
            <person name="Ichikawa N."/>
            <person name="Sato H."/>
            <person name="Tonouchi N."/>
        </authorList>
    </citation>
    <scope>NUCLEOTIDE SEQUENCE</scope>
    <source>
        <strain evidence="4">NBRC 109709</strain>
    </source>
</reference>
<accession>A0A9W7CL20</accession>
<dbReference type="AlphaFoldDB" id="A0A9W7CL20"/>
<dbReference type="GO" id="GO:0006310">
    <property type="term" value="P:DNA recombination"/>
    <property type="evidence" value="ECO:0007669"/>
    <property type="project" value="UniProtKB-KW"/>
</dbReference>
<evidence type="ECO:0000256" key="3">
    <source>
        <dbReference type="SAM" id="MobiDB-lite"/>
    </source>
</evidence>
<dbReference type="InterPro" id="IPR013762">
    <property type="entry name" value="Integrase-like_cat_sf"/>
</dbReference>
<dbReference type="InterPro" id="IPR052925">
    <property type="entry name" value="Phage_Integrase-like_Recomb"/>
</dbReference>
<dbReference type="EMBL" id="BSXT01000849">
    <property type="protein sequence ID" value="GMF35107.1"/>
    <property type="molecule type" value="Genomic_DNA"/>
</dbReference>
<dbReference type="Gene3D" id="1.10.443.10">
    <property type="entry name" value="Intergrase catalytic core"/>
    <property type="match status" value="1"/>
</dbReference>
<organism evidence="4 5">
    <name type="scientific">Phytophthora fragariaefolia</name>
    <dbReference type="NCBI Taxonomy" id="1490495"/>
    <lineage>
        <taxon>Eukaryota</taxon>
        <taxon>Sar</taxon>
        <taxon>Stramenopiles</taxon>
        <taxon>Oomycota</taxon>
        <taxon>Peronosporomycetes</taxon>
        <taxon>Peronosporales</taxon>
        <taxon>Peronosporaceae</taxon>
        <taxon>Phytophthora</taxon>
    </lineage>
</organism>
<feature type="compositionally biased region" description="Low complexity" evidence="3">
    <location>
        <begin position="506"/>
        <end position="520"/>
    </location>
</feature>
<evidence type="ECO:0000256" key="2">
    <source>
        <dbReference type="ARBA" id="ARBA00023172"/>
    </source>
</evidence>
<sequence length="536" mass="59669">MDASDMGLAVLNPSANEFIQIAFDSDETKWIVADSKSNKFSINVREHVCIALALWIWGPTWTSLDPDRTVVVKCWSDNRAAVAWSNSLASTNELSQEVNRAIGLAEALFNVRVIASHLPGSTNIAADAASRAWVSPFSEIWTNFSSSWQQVPVPKALRKLYRTFSKTFNPNHWPSRPALSTLHQWQEWCNMLGFSIWLPPQTELHSYQLALFGVHCWKFGWNSENKGNATSTVVSKVSHIAWHHRRVLGYSVGLSDGHKLALNGMRRQDAKSTRKAPVTVALLRIMHKSLDFSQPRHRIIWGAAVLGGFLLLRRSEYLAVGKRAYEFILTRADISFTDKNGKACSTFDKIAEVAIRFRGGKNDQYKQGTIRSIGRSGSNWLCPVHATWFLAQHHRELQLLATEPLCTITSGSIVQVRDISQLIKAAAVAAGEPPQHFGTHSLRSGGASALFAAGVDSIAVKQFGRWRSDAFERYIRLNNHQTSTMARAILNPMFAAANYNGQPPQTRGAAANTSRRGAAAMQHSPISPRLKWCVFR</sequence>
<feature type="region of interest" description="Disordered" evidence="3">
    <location>
        <begin position="501"/>
        <end position="523"/>
    </location>
</feature>
<evidence type="ECO:0000256" key="1">
    <source>
        <dbReference type="ARBA" id="ARBA00023125"/>
    </source>
</evidence>
<dbReference type="SUPFAM" id="SSF56349">
    <property type="entry name" value="DNA breaking-rejoining enzymes"/>
    <property type="match status" value="1"/>
</dbReference>
<dbReference type="InterPro" id="IPR010998">
    <property type="entry name" value="Integrase_recombinase_N"/>
</dbReference>
<dbReference type="OrthoDB" id="167975at2759"/>
<dbReference type="GO" id="GO:0015074">
    <property type="term" value="P:DNA integration"/>
    <property type="evidence" value="ECO:0007669"/>
    <property type="project" value="InterPro"/>
</dbReference>
<name>A0A9W7CL20_9STRA</name>
<comment type="caution">
    <text evidence="4">The sequence shown here is derived from an EMBL/GenBank/DDBJ whole genome shotgun (WGS) entry which is preliminary data.</text>
</comment>
<dbReference type="PANTHER" id="PTHR34605">
    <property type="entry name" value="PHAGE_INTEGRASE DOMAIN-CONTAINING PROTEIN"/>
    <property type="match status" value="1"/>
</dbReference>
<evidence type="ECO:0000313" key="4">
    <source>
        <dbReference type="EMBL" id="GMF35107.1"/>
    </source>
</evidence>
<dbReference type="Proteomes" id="UP001165121">
    <property type="component" value="Unassembled WGS sequence"/>
</dbReference>